<evidence type="ECO:0000256" key="3">
    <source>
        <dbReference type="SAM" id="SignalP"/>
    </source>
</evidence>
<evidence type="ECO:0000256" key="1">
    <source>
        <dbReference type="ARBA" id="ARBA00004613"/>
    </source>
</evidence>
<accession>A0A023G9K7</accession>
<dbReference type="InterPro" id="IPR029277">
    <property type="entry name" value="SVWC_dom"/>
</dbReference>
<feature type="chain" id="PRO_5001521794" description="Single domain-containing protein" evidence="3">
    <location>
        <begin position="21"/>
        <end position="139"/>
    </location>
</feature>
<protein>
    <recommendedName>
        <fullName evidence="4">Single domain-containing protein</fullName>
    </recommendedName>
</protein>
<evidence type="ECO:0000256" key="2">
    <source>
        <dbReference type="ARBA" id="ARBA00022525"/>
    </source>
</evidence>
<keyword evidence="2" id="KW-0964">Secreted</keyword>
<dbReference type="GO" id="GO:0005576">
    <property type="term" value="C:extracellular region"/>
    <property type="evidence" value="ECO:0007669"/>
    <property type="project" value="UniProtKB-SubCell"/>
</dbReference>
<dbReference type="Pfam" id="PF15430">
    <property type="entry name" value="SVWC"/>
    <property type="match status" value="1"/>
</dbReference>
<reference evidence="5" key="1">
    <citation type="submission" date="2014-03" db="EMBL/GenBank/DDBJ databases">
        <title>The sialotranscriptome of Amblyomma triste, Amblyomma parvum and Amblyomma cajennense ticks, uncovered by 454-based RNA-seq.</title>
        <authorList>
            <person name="Garcia G.R."/>
            <person name="Gardinassi L.G."/>
            <person name="Ribeiro J.M."/>
            <person name="Anatriello E."/>
            <person name="Ferreira B.R."/>
            <person name="Moreira H.N."/>
            <person name="Mafra C."/>
            <person name="Olegario M.M."/>
            <person name="Szabo P.J."/>
            <person name="Miranda-Santos I.K."/>
            <person name="Maruyama S.R."/>
        </authorList>
    </citation>
    <scope>NUCLEOTIDE SEQUENCE</scope>
    <source>
        <strain evidence="5">Mato Grasso do Sul</strain>
        <tissue evidence="5">Salivary glands</tissue>
    </source>
</reference>
<organism evidence="5">
    <name type="scientific">Amblyomma triste</name>
    <name type="common">Neotropical tick</name>
    <dbReference type="NCBI Taxonomy" id="251400"/>
    <lineage>
        <taxon>Eukaryota</taxon>
        <taxon>Metazoa</taxon>
        <taxon>Ecdysozoa</taxon>
        <taxon>Arthropoda</taxon>
        <taxon>Chelicerata</taxon>
        <taxon>Arachnida</taxon>
        <taxon>Acari</taxon>
        <taxon>Parasitiformes</taxon>
        <taxon>Ixodida</taxon>
        <taxon>Ixodoidea</taxon>
        <taxon>Ixodidae</taxon>
        <taxon>Amblyomminae</taxon>
        <taxon>Amblyomma</taxon>
    </lineage>
</organism>
<feature type="domain" description="Single" evidence="4">
    <location>
        <begin position="78"/>
        <end position="135"/>
    </location>
</feature>
<dbReference type="AlphaFoldDB" id="A0A023G9K7"/>
<keyword evidence="3" id="KW-0732">Signal</keyword>
<sequence length="139" mass="15438">MTKCLLCLAVLAFALESVNAEEQNMTRIQTVSSDQTVTAVDNVTPVENVTTGEDVAIEETVATEEPATVTSQPVKVNCIYHNISIESGSWHSSKRPCEQWVCKNGTVKVYDCEIKPKTGGCWNQYSGEYPRCCYSFWLC</sequence>
<comment type="subcellular location">
    <subcellularLocation>
        <location evidence="1">Secreted</location>
    </subcellularLocation>
</comment>
<name>A0A023G9K7_AMBTT</name>
<feature type="signal peptide" evidence="3">
    <location>
        <begin position="1"/>
        <end position="20"/>
    </location>
</feature>
<proteinExistence type="evidence at transcript level"/>
<evidence type="ECO:0000313" key="5">
    <source>
        <dbReference type="EMBL" id="JAC30532.1"/>
    </source>
</evidence>
<evidence type="ECO:0000259" key="4">
    <source>
        <dbReference type="Pfam" id="PF15430"/>
    </source>
</evidence>
<dbReference type="EMBL" id="GBBM01004886">
    <property type="protein sequence ID" value="JAC30532.1"/>
    <property type="molecule type" value="mRNA"/>
</dbReference>